<sequence length="423" mass="49245">MSACLAWKCVTANVESFFGVILKQISDSKNETDLITGFRKLMADYSKEEKAKVLIDRIQFEYRCCGSEGPQDWYSTPWVKDSFIPRSLKEQRASKKQGVGGLSLPFSCCSIKNINPCNFMNIEKNTANRTVYETANRVGCYKHFTEHIVFWMDFLSTTYYITLALEECQVRSLPTCFCFKCCTKILTYSRLKAQFITQQACLFALRGLINLIFFRYLQTSMYVAVLYGDAEQTAPGYLSACGTQPMPPGFDLDMEQLAKNQEEMQELSKQDDTEMLMADMRLTRREVELINQGERIEMLEEMRRKKEEERRKKEEEDDDDDDDDGGRKKKKRSKELEDVLKEYAKGDEKKDEQDKDEKKGRNKTSKMQRQLSEHCIIAVRVDQLALIRSRAEESSHVYSSPYCLQCLVYFHLFAHLTNRIRCQ</sequence>
<dbReference type="EMBL" id="AMQM01000180">
    <property type="status" value="NOT_ANNOTATED_CDS"/>
    <property type="molecule type" value="Genomic_DNA"/>
</dbReference>
<keyword evidence="3" id="KW-1133">Transmembrane helix</keyword>
<dbReference type="Proteomes" id="UP000015101">
    <property type="component" value="Unassembled WGS sequence"/>
</dbReference>
<accession>T1ENI6</accession>
<evidence type="ECO:0008006" key="9">
    <source>
        <dbReference type="Google" id="ProtNLM"/>
    </source>
</evidence>
<evidence type="ECO:0000256" key="5">
    <source>
        <dbReference type="SAM" id="MobiDB-lite"/>
    </source>
</evidence>
<dbReference type="InterPro" id="IPR008952">
    <property type="entry name" value="Tetraspanin_EC2_sf"/>
</dbReference>
<dbReference type="InterPro" id="IPR018499">
    <property type="entry name" value="Tetraspanin/Peripherin"/>
</dbReference>
<organism evidence="7 8">
    <name type="scientific">Helobdella robusta</name>
    <name type="common">Californian leech</name>
    <dbReference type="NCBI Taxonomy" id="6412"/>
    <lineage>
        <taxon>Eukaryota</taxon>
        <taxon>Metazoa</taxon>
        <taxon>Spiralia</taxon>
        <taxon>Lophotrochozoa</taxon>
        <taxon>Annelida</taxon>
        <taxon>Clitellata</taxon>
        <taxon>Hirudinea</taxon>
        <taxon>Rhynchobdellida</taxon>
        <taxon>Glossiphoniidae</taxon>
        <taxon>Helobdella</taxon>
    </lineage>
</organism>
<evidence type="ECO:0000256" key="4">
    <source>
        <dbReference type="ARBA" id="ARBA00023136"/>
    </source>
</evidence>
<reference evidence="6 8" key="2">
    <citation type="journal article" date="2013" name="Nature">
        <title>Insights into bilaterian evolution from three spiralian genomes.</title>
        <authorList>
            <person name="Simakov O."/>
            <person name="Marletaz F."/>
            <person name="Cho S.J."/>
            <person name="Edsinger-Gonzales E."/>
            <person name="Havlak P."/>
            <person name="Hellsten U."/>
            <person name="Kuo D.H."/>
            <person name="Larsson T."/>
            <person name="Lv J."/>
            <person name="Arendt D."/>
            <person name="Savage R."/>
            <person name="Osoegawa K."/>
            <person name="de Jong P."/>
            <person name="Grimwood J."/>
            <person name="Chapman J.A."/>
            <person name="Shapiro H."/>
            <person name="Aerts A."/>
            <person name="Otillar R.P."/>
            <person name="Terry A.Y."/>
            <person name="Boore J.L."/>
            <person name="Grigoriev I.V."/>
            <person name="Lindberg D.R."/>
            <person name="Seaver E.C."/>
            <person name="Weisblat D.A."/>
            <person name="Putnam N.H."/>
            <person name="Rokhsar D.S."/>
        </authorList>
    </citation>
    <scope>NUCLEOTIDE SEQUENCE</scope>
</reference>
<evidence type="ECO:0000256" key="1">
    <source>
        <dbReference type="ARBA" id="ARBA00004141"/>
    </source>
</evidence>
<dbReference type="Gene3D" id="1.10.1450.10">
    <property type="entry name" value="Tetraspanin"/>
    <property type="match status" value="1"/>
</dbReference>
<name>T1ENI6_HELRO</name>
<dbReference type="CTD" id="20198136"/>
<dbReference type="AlphaFoldDB" id="T1ENI6"/>
<evidence type="ECO:0000313" key="7">
    <source>
        <dbReference type="EnsemblMetazoa" id="HelroP159045"/>
    </source>
</evidence>
<evidence type="ECO:0000313" key="6">
    <source>
        <dbReference type="EMBL" id="ESO12497.1"/>
    </source>
</evidence>
<dbReference type="OrthoDB" id="9836210at2759"/>
<gene>
    <name evidence="7" type="primary">20198136</name>
    <name evidence="6" type="ORF">HELRODRAFT_159045</name>
</gene>
<dbReference type="RefSeq" id="XP_009009217.1">
    <property type="nucleotide sequence ID" value="XM_009010969.1"/>
</dbReference>
<dbReference type="GeneID" id="20198136"/>
<feature type="compositionally biased region" description="Acidic residues" evidence="5">
    <location>
        <begin position="315"/>
        <end position="324"/>
    </location>
</feature>
<evidence type="ECO:0000256" key="2">
    <source>
        <dbReference type="ARBA" id="ARBA00022692"/>
    </source>
</evidence>
<dbReference type="eggNOG" id="KOG3882">
    <property type="taxonomic scope" value="Eukaryota"/>
</dbReference>
<dbReference type="GO" id="GO:0016020">
    <property type="term" value="C:membrane"/>
    <property type="evidence" value="ECO:0007669"/>
    <property type="project" value="UniProtKB-SubCell"/>
</dbReference>
<feature type="region of interest" description="Disordered" evidence="5">
    <location>
        <begin position="306"/>
        <end position="367"/>
    </location>
</feature>
<dbReference type="InParanoid" id="T1ENI6"/>
<evidence type="ECO:0000313" key="8">
    <source>
        <dbReference type="Proteomes" id="UP000015101"/>
    </source>
</evidence>
<dbReference type="EMBL" id="AMQM01000179">
    <property type="status" value="NOT_ANNOTATED_CDS"/>
    <property type="molecule type" value="Genomic_DNA"/>
</dbReference>
<comment type="subcellular location">
    <subcellularLocation>
        <location evidence="1">Membrane</location>
        <topology evidence="1">Multi-pass membrane protein</topology>
    </subcellularLocation>
</comment>
<dbReference type="EMBL" id="KB095811">
    <property type="protein sequence ID" value="ESO12497.1"/>
    <property type="molecule type" value="Genomic_DNA"/>
</dbReference>
<evidence type="ECO:0000256" key="3">
    <source>
        <dbReference type="ARBA" id="ARBA00022989"/>
    </source>
</evidence>
<keyword evidence="4" id="KW-0472">Membrane</keyword>
<dbReference type="Pfam" id="PF00335">
    <property type="entry name" value="Tetraspanin"/>
    <property type="match status" value="1"/>
</dbReference>
<protein>
    <recommendedName>
        <fullName evidence="9">Tetraspanin</fullName>
    </recommendedName>
</protein>
<proteinExistence type="predicted"/>
<reference evidence="8" key="1">
    <citation type="submission" date="2012-12" db="EMBL/GenBank/DDBJ databases">
        <authorList>
            <person name="Hellsten U."/>
            <person name="Grimwood J."/>
            <person name="Chapman J.A."/>
            <person name="Shapiro H."/>
            <person name="Aerts A."/>
            <person name="Otillar R.P."/>
            <person name="Terry A.Y."/>
            <person name="Boore J.L."/>
            <person name="Simakov O."/>
            <person name="Marletaz F."/>
            <person name="Cho S.-J."/>
            <person name="Edsinger-Gonzales E."/>
            <person name="Havlak P."/>
            <person name="Kuo D.-H."/>
            <person name="Larsson T."/>
            <person name="Lv J."/>
            <person name="Arendt D."/>
            <person name="Savage R."/>
            <person name="Osoegawa K."/>
            <person name="de Jong P."/>
            <person name="Lindberg D.R."/>
            <person name="Seaver E.C."/>
            <person name="Weisblat D.A."/>
            <person name="Putnam N.H."/>
            <person name="Grigoriev I.V."/>
            <person name="Rokhsar D.S."/>
        </authorList>
    </citation>
    <scope>NUCLEOTIDE SEQUENCE</scope>
</reference>
<dbReference type="EnsemblMetazoa" id="HelroT159045">
    <property type="protein sequence ID" value="HelroP159045"/>
    <property type="gene ID" value="HelroG159045"/>
</dbReference>
<dbReference type="HOGENOM" id="CLU_649378_0_0_1"/>
<dbReference type="KEGG" id="hro:HELRODRAFT_159045"/>
<keyword evidence="8" id="KW-1185">Reference proteome</keyword>
<dbReference type="SUPFAM" id="SSF48652">
    <property type="entry name" value="Tetraspanin"/>
    <property type="match status" value="1"/>
</dbReference>
<feature type="compositionally biased region" description="Basic and acidic residues" evidence="5">
    <location>
        <begin position="334"/>
        <end position="359"/>
    </location>
</feature>
<reference evidence="7" key="3">
    <citation type="submission" date="2015-06" db="UniProtKB">
        <authorList>
            <consortium name="EnsemblMetazoa"/>
        </authorList>
    </citation>
    <scope>IDENTIFICATION</scope>
</reference>
<keyword evidence="2" id="KW-0812">Transmembrane</keyword>